<evidence type="ECO:0000256" key="3">
    <source>
        <dbReference type="ARBA" id="ARBA00017057"/>
    </source>
</evidence>
<name>L1LD91_THEEQ</name>
<dbReference type="AlphaFoldDB" id="L1LD91"/>
<evidence type="ECO:0000313" key="9">
    <source>
        <dbReference type="EMBL" id="EKX73143.1"/>
    </source>
</evidence>
<evidence type="ECO:0000256" key="6">
    <source>
        <dbReference type="ARBA" id="ARBA00022989"/>
    </source>
</evidence>
<dbReference type="KEGG" id="beq:BEWA_051970"/>
<evidence type="ECO:0000256" key="1">
    <source>
        <dbReference type="ARBA" id="ARBA00004477"/>
    </source>
</evidence>
<keyword evidence="10" id="KW-1185">Reference proteome</keyword>
<proteinExistence type="inferred from homology"/>
<keyword evidence="7 8" id="KW-0472">Membrane</keyword>
<comment type="function">
    <text evidence="8">Component of the signal peptidase complex (SPC) which catalyzes the cleavage of N-terminal signal sequences from nascent proteins as they are translocated into the lumen of the endoplasmic reticulum. Enhances the enzymatic activity of SPC and facilitates the interactions between different components of the translocation site.</text>
</comment>
<dbReference type="Proteomes" id="UP000031512">
    <property type="component" value="Unassembled WGS sequence"/>
</dbReference>
<dbReference type="InterPro" id="IPR009582">
    <property type="entry name" value="Spc2/SPCS2"/>
</dbReference>
<dbReference type="GO" id="GO:0005787">
    <property type="term" value="C:signal peptidase complex"/>
    <property type="evidence" value="ECO:0007669"/>
    <property type="project" value="UniProtKB-UniRule"/>
</dbReference>
<accession>L1LD91</accession>
<dbReference type="RefSeq" id="XP_004832595.1">
    <property type="nucleotide sequence ID" value="XM_004832538.1"/>
</dbReference>
<dbReference type="Pfam" id="PF06703">
    <property type="entry name" value="SPC25"/>
    <property type="match status" value="1"/>
</dbReference>
<sequence>MGKDNKNSNSSTDVKYYVESLYSLNDLQKLMSINTIAAFKESGLKCDPSVSYTRILFYLLLNSIGFYTTFFLHIESSKRLLEIAVFTYFSLLLVLTIFDKIVLKGAALRLLLKKTKILVSTAVNWKEGTFEIKYRQEGKNSQEKVHAIPLGDLFYTDGECDYVYFKKEIEALNHTLVSLDKTD</sequence>
<gene>
    <name evidence="9" type="ORF">BEWA_051970</name>
</gene>
<dbReference type="EMBL" id="ACOU01000003">
    <property type="protein sequence ID" value="EKX73143.1"/>
    <property type="molecule type" value="Genomic_DNA"/>
</dbReference>
<evidence type="ECO:0000313" key="10">
    <source>
        <dbReference type="Proteomes" id="UP000031512"/>
    </source>
</evidence>
<comment type="similarity">
    <text evidence="2 8">Belongs to the SPCS2 family.</text>
</comment>
<dbReference type="GO" id="GO:0006465">
    <property type="term" value="P:signal peptide processing"/>
    <property type="evidence" value="ECO:0007669"/>
    <property type="project" value="UniProtKB-UniRule"/>
</dbReference>
<comment type="caution">
    <text evidence="9">The sequence shown here is derived from an EMBL/GenBank/DDBJ whole genome shotgun (WGS) entry which is preliminary data.</text>
</comment>
<evidence type="ECO:0000256" key="2">
    <source>
        <dbReference type="ARBA" id="ARBA00007324"/>
    </source>
</evidence>
<organism evidence="9 10">
    <name type="scientific">Theileria equi strain WA</name>
    <dbReference type="NCBI Taxonomy" id="1537102"/>
    <lineage>
        <taxon>Eukaryota</taxon>
        <taxon>Sar</taxon>
        <taxon>Alveolata</taxon>
        <taxon>Apicomplexa</taxon>
        <taxon>Aconoidasida</taxon>
        <taxon>Piroplasmida</taxon>
        <taxon>Theileriidae</taxon>
        <taxon>Theileria</taxon>
    </lineage>
</organism>
<dbReference type="VEuPathDB" id="PiroplasmaDB:BEWA_051970"/>
<dbReference type="OrthoDB" id="359908at2759"/>
<keyword evidence="6 8" id="KW-1133">Transmembrane helix</keyword>
<evidence type="ECO:0000256" key="5">
    <source>
        <dbReference type="ARBA" id="ARBA00022824"/>
    </source>
</evidence>
<feature type="transmembrane region" description="Helical" evidence="8">
    <location>
        <begin position="55"/>
        <end position="74"/>
    </location>
</feature>
<evidence type="ECO:0000256" key="8">
    <source>
        <dbReference type="RuleBase" id="RU368033"/>
    </source>
</evidence>
<evidence type="ECO:0000256" key="4">
    <source>
        <dbReference type="ARBA" id="ARBA00022692"/>
    </source>
</evidence>
<dbReference type="GeneID" id="15802750"/>
<keyword evidence="5 8" id="KW-0256">Endoplasmic reticulum</keyword>
<feature type="transmembrane region" description="Helical" evidence="8">
    <location>
        <begin position="80"/>
        <end position="103"/>
    </location>
</feature>
<dbReference type="GO" id="GO:0008233">
    <property type="term" value="F:peptidase activity"/>
    <property type="evidence" value="ECO:0007669"/>
    <property type="project" value="UniProtKB-UniRule"/>
</dbReference>
<keyword evidence="4 8" id="KW-0812">Transmembrane</keyword>
<dbReference type="eggNOG" id="ENOG502QXH1">
    <property type="taxonomic scope" value="Eukaryota"/>
</dbReference>
<protein>
    <recommendedName>
        <fullName evidence="3 8">Signal peptidase complex subunit 2</fullName>
    </recommendedName>
</protein>
<evidence type="ECO:0000256" key="7">
    <source>
        <dbReference type="ARBA" id="ARBA00023136"/>
    </source>
</evidence>
<comment type="subcellular location">
    <subcellularLocation>
        <location evidence="1 8">Endoplasmic reticulum membrane</location>
        <topology evidence="1 8">Multi-pass membrane protein</topology>
    </subcellularLocation>
</comment>
<reference evidence="9 10" key="1">
    <citation type="journal article" date="2012" name="BMC Genomics">
        <title>Comparative genomic analysis and phylogenetic position of Theileria equi.</title>
        <authorList>
            <person name="Kappmeyer L.S."/>
            <person name="Thiagarajan M."/>
            <person name="Herndon D.R."/>
            <person name="Ramsay J.D."/>
            <person name="Caler E."/>
            <person name="Djikeng A."/>
            <person name="Gillespie J.J."/>
            <person name="Lau A.O."/>
            <person name="Roalson E.H."/>
            <person name="Silva J.C."/>
            <person name="Silva M.G."/>
            <person name="Suarez C.E."/>
            <person name="Ueti M.W."/>
            <person name="Nene V.M."/>
            <person name="Mealey R.H."/>
            <person name="Knowles D.P."/>
            <person name="Brayton K.A."/>
        </authorList>
    </citation>
    <scope>NUCLEOTIDE SEQUENCE [LARGE SCALE GENOMIC DNA]</scope>
    <source>
        <strain evidence="9 10">WA</strain>
    </source>
</reference>